<evidence type="ECO:0000256" key="3">
    <source>
        <dbReference type="ARBA" id="ARBA00022842"/>
    </source>
</evidence>
<keyword evidence="5" id="KW-0456">Lyase</keyword>
<comment type="caution">
    <text evidence="5">The sequence shown here is derived from an EMBL/GenBank/DDBJ whole genome shotgun (WGS) entry which is preliminary data.</text>
</comment>
<evidence type="ECO:0000313" key="6">
    <source>
        <dbReference type="Proteomes" id="UP001202674"/>
    </source>
</evidence>
<dbReference type="PANTHER" id="PTHR32308">
    <property type="entry name" value="LYASE BETA SUBUNIT, PUTATIVE (AFU_ORTHOLOGUE AFUA_4G13030)-RELATED"/>
    <property type="match status" value="1"/>
</dbReference>
<dbReference type="SUPFAM" id="SSF51621">
    <property type="entry name" value="Phosphoenolpyruvate/pyruvate domain"/>
    <property type="match status" value="1"/>
</dbReference>
<evidence type="ECO:0000313" key="5">
    <source>
        <dbReference type="EMBL" id="MCL9815101.1"/>
    </source>
</evidence>
<evidence type="ECO:0000259" key="4">
    <source>
        <dbReference type="Pfam" id="PF03328"/>
    </source>
</evidence>
<dbReference type="InterPro" id="IPR011206">
    <property type="entry name" value="Citrate_lyase_beta/mcl1/mcl2"/>
</dbReference>
<proteinExistence type="predicted"/>
<dbReference type="AlphaFoldDB" id="A0AAE3FTV8"/>
<keyword evidence="6" id="KW-1185">Reference proteome</keyword>
<dbReference type="InterPro" id="IPR040442">
    <property type="entry name" value="Pyrv_kinase-like_dom_sf"/>
</dbReference>
<reference evidence="5 6" key="1">
    <citation type="journal article" date="2022" name="Syst. Appl. Microbiol.">
        <title>Natronocalculus amylovorans gen. nov., sp. nov., and Natranaeroarchaeum aerophilus sp. nov., dominant culturable amylolytic natronoarchaea from hypersaline soda lakes in southwestern Siberia.</title>
        <authorList>
            <person name="Sorokin D.Y."/>
            <person name="Elcheninov A.G."/>
            <person name="Khizhniak T.V."/>
            <person name="Koenen M."/>
            <person name="Bale N.J."/>
            <person name="Damste J.S.S."/>
            <person name="Kublanov I.V."/>
        </authorList>
    </citation>
    <scope>NUCLEOTIDE SEQUENCE [LARGE SCALE GENOMIC DNA]</scope>
    <source>
        <strain evidence="5 6">AArc-St1-1</strain>
    </source>
</reference>
<evidence type="ECO:0000256" key="2">
    <source>
        <dbReference type="ARBA" id="ARBA00022723"/>
    </source>
</evidence>
<organism evidence="5 6">
    <name type="scientific">Natranaeroarchaeum aerophilus</name>
    <dbReference type="NCBI Taxonomy" id="2917711"/>
    <lineage>
        <taxon>Archaea</taxon>
        <taxon>Methanobacteriati</taxon>
        <taxon>Methanobacteriota</taxon>
        <taxon>Stenosarchaea group</taxon>
        <taxon>Halobacteria</taxon>
        <taxon>Halobacteriales</taxon>
        <taxon>Natronoarchaeaceae</taxon>
        <taxon>Natranaeroarchaeum</taxon>
    </lineage>
</organism>
<accession>A0AAE3FTV8</accession>
<keyword evidence="3" id="KW-0460">Magnesium</keyword>
<gene>
    <name evidence="5" type="ORF">AArcSt11_15715</name>
</gene>
<name>A0AAE3FTV8_9EURY</name>
<dbReference type="GO" id="GO:0016829">
    <property type="term" value="F:lyase activity"/>
    <property type="evidence" value="ECO:0007669"/>
    <property type="project" value="UniProtKB-KW"/>
</dbReference>
<dbReference type="InterPro" id="IPR015813">
    <property type="entry name" value="Pyrv/PenolPyrv_kinase-like_dom"/>
</dbReference>
<keyword evidence="2" id="KW-0479">Metal-binding</keyword>
<sequence>MTRRSVLFSPGNRPEMLRTAADSAADVLVFDLEDAVAPDRKDAARETVTDVLSDPEFDPACEVFVRVNELPDGKDDLATVLSEDTRLDGLVLPKVNEAEEVNAFVSAMRAHGSELPVFALVETAAGVLHAESIAAVDATDALVFGAEDLTADIGATRSRSGDEIMYARQHVVLAARTAGVDAIDTLCTAVDDTERVYADAEHGVTLGYDGKLAIHPAQIDPIHEAFVPGDDEIEWARRVLAASEHHDGVFKVDGEMIDQPLIRRAERIKDRAGRQFHEH</sequence>
<dbReference type="GO" id="GO:0006107">
    <property type="term" value="P:oxaloacetate metabolic process"/>
    <property type="evidence" value="ECO:0007669"/>
    <property type="project" value="TreeGrafter"/>
</dbReference>
<dbReference type="InterPro" id="IPR005000">
    <property type="entry name" value="Aldolase/citrate-lyase_domain"/>
</dbReference>
<dbReference type="Pfam" id="PF03328">
    <property type="entry name" value="HpcH_HpaI"/>
    <property type="match status" value="1"/>
</dbReference>
<dbReference type="Gene3D" id="3.20.20.60">
    <property type="entry name" value="Phosphoenolpyruvate-binding domains"/>
    <property type="match status" value="1"/>
</dbReference>
<dbReference type="RefSeq" id="WP_250598490.1">
    <property type="nucleotide sequence ID" value="NZ_JAKRVY010000013.1"/>
</dbReference>
<feature type="domain" description="HpcH/HpaI aldolase/citrate lyase" evidence="4">
    <location>
        <begin position="4"/>
        <end position="216"/>
    </location>
</feature>
<protein>
    <submittedName>
        <fullName evidence="5">CoA ester lyase</fullName>
    </submittedName>
</protein>
<evidence type="ECO:0000256" key="1">
    <source>
        <dbReference type="ARBA" id="ARBA00001946"/>
    </source>
</evidence>
<dbReference type="PIRSF" id="PIRSF015582">
    <property type="entry name" value="Cit_lyase_B"/>
    <property type="match status" value="1"/>
</dbReference>
<comment type="cofactor">
    <cofactor evidence="1">
        <name>Mg(2+)</name>
        <dbReference type="ChEBI" id="CHEBI:18420"/>
    </cofactor>
</comment>
<dbReference type="PANTHER" id="PTHR32308:SF0">
    <property type="entry name" value="HPCH_HPAI ALDOLASE_CITRATE LYASE DOMAIN-CONTAINING PROTEIN"/>
    <property type="match status" value="1"/>
</dbReference>
<dbReference type="EMBL" id="JAKRVY010000013">
    <property type="protein sequence ID" value="MCL9815101.1"/>
    <property type="molecule type" value="Genomic_DNA"/>
</dbReference>
<dbReference type="GO" id="GO:0000287">
    <property type="term" value="F:magnesium ion binding"/>
    <property type="evidence" value="ECO:0007669"/>
    <property type="project" value="TreeGrafter"/>
</dbReference>
<dbReference type="Proteomes" id="UP001202674">
    <property type="component" value="Unassembled WGS sequence"/>
</dbReference>